<sequence length="208" mass="23433">MQKKQLVIFGILGSIGMFFGIIADLATGYLASFNRPLTGDILTNVYIMISYKPLWQMVLGHYLSIFGLSLGLFGLWQVYRAVRPASERLSFLALILGVFAYICGIVFHTQFAYYTVSNQIFIRPVAGLFLISMMTVIVIIFFLIASGKTLYPRWINWFNPLVTIPLFWLAALLSPPKLQILLLFIVYNAALFIFYAAATYSIIKTGGK</sequence>
<feature type="transmembrane region" description="Helical" evidence="1">
    <location>
        <begin position="7"/>
        <end position="31"/>
    </location>
</feature>
<dbReference type="Proteomes" id="UP000179242">
    <property type="component" value="Unassembled WGS sequence"/>
</dbReference>
<dbReference type="AlphaFoldDB" id="A0A1F4U611"/>
<feature type="transmembrane region" description="Helical" evidence="1">
    <location>
        <begin position="120"/>
        <end position="145"/>
    </location>
</feature>
<dbReference type="Pfam" id="PF20599">
    <property type="entry name" value="DUF6796"/>
    <property type="match status" value="1"/>
</dbReference>
<feature type="transmembrane region" description="Helical" evidence="1">
    <location>
        <begin position="59"/>
        <end position="79"/>
    </location>
</feature>
<comment type="caution">
    <text evidence="2">The sequence shown here is derived from an EMBL/GenBank/DDBJ whole genome shotgun (WGS) entry which is preliminary data.</text>
</comment>
<reference evidence="2 3" key="1">
    <citation type="journal article" date="2016" name="Nat. Commun.">
        <title>Thousands of microbial genomes shed light on interconnected biogeochemical processes in an aquifer system.</title>
        <authorList>
            <person name="Anantharaman K."/>
            <person name="Brown C.T."/>
            <person name="Hug L.A."/>
            <person name="Sharon I."/>
            <person name="Castelle C.J."/>
            <person name="Probst A.J."/>
            <person name="Thomas B.C."/>
            <person name="Singh A."/>
            <person name="Wilkins M.J."/>
            <person name="Karaoz U."/>
            <person name="Brodie E.L."/>
            <person name="Williams K.H."/>
            <person name="Hubbard S.S."/>
            <person name="Banfield J.F."/>
        </authorList>
    </citation>
    <scope>NUCLEOTIDE SEQUENCE [LARGE SCALE GENOMIC DNA]</scope>
</reference>
<name>A0A1F4U611_UNCSA</name>
<keyword evidence="1" id="KW-1133">Transmembrane helix</keyword>
<evidence type="ECO:0008006" key="4">
    <source>
        <dbReference type="Google" id="ProtNLM"/>
    </source>
</evidence>
<proteinExistence type="predicted"/>
<evidence type="ECO:0000256" key="1">
    <source>
        <dbReference type="SAM" id="Phobius"/>
    </source>
</evidence>
<keyword evidence="1" id="KW-0472">Membrane</keyword>
<evidence type="ECO:0000313" key="2">
    <source>
        <dbReference type="EMBL" id="OGC40319.1"/>
    </source>
</evidence>
<feature type="transmembrane region" description="Helical" evidence="1">
    <location>
        <begin position="91"/>
        <end position="114"/>
    </location>
</feature>
<keyword evidence="1" id="KW-0812">Transmembrane</keyword>
<dbReference type="InterPro" id="IPR046475">
    <property type="entry name" value="DUF6796"/>
</dbReference>
<dbReference type="EMBL" id="MEUJ01000004">
    <property type="protein sequence ID" value="OGC40319.1"/>
    <property type="molecule type" value="Genomic_DNA"/>
</dbReference>
<feature type="transmembrane region" description="Helical" evidence="1">
    <location>
        <begin position="157"/>
        <end position="174"/>
    </location>
</feature>
<gene>
    <name evidence="2" type="ORF">A2438_03495</name>
</gene>
<evidence type="ECO:0000313" key="3">
    <source>
        <dbReference type="Proteomes" id="UP000179242"/>
    </source>
</evidence>
<organism evidence="2 3">
    <name type="scientific">candidate division WOR-1 bacterium RIFOXYC2_FULL_46_14</name>
    <dbReference type="NCBI Taxonomy" id="1802587"/>
    <lineage>
        <taxon>Bacteria</taxon>
        <taxon>Bacillati</taxon>
        <taxon>Saganbacteria</taxon>
    </lineage>
</organism>
<feature type="transmembrane region" description="Helical" evidence="1">
    <location>
        <begin position="180"/>
        <end position="203"/>
    </location>
</feature>
<protein>
    <recommendedName>
        <fullName evidence="4">DUF998 domain-containing protein</fullName>
    </recommendedName>
</protein>
<accession>A0A1F4U611</accession>